<dbReference type="Proteomes" id="UP000002572">
    <property type="component" value="Chromosome"/>
</dbReference>
<keyword evidence="4" id="KW-1185">Reference proteome</keyword>
<comment type="similarity">
    <text evidence="1">Belongs to the universal stress protein A family.</text>
</comment>
<dbReference type="Pfam" id="PF00582">
    <property type="entry name" value="Usp"/>
    <property type="match status" value="2"/>
</dbReference>
<dbReference type="EMBL" id="CP002432">
    <property type="protein sequence ID" value="ADU65027.1"/>
    <property type="molecule type" value="Genomic_DNA"/>
</dbReference>
<dbReference type="AlphaFoldDB" id="E6W6M7"/>
<evidence type="ECO:0000313" key="3">
    <source>
        <dbReference type="EMBL" id="ADU65027.1"/>
    </source>
</evidence>
<dbReference type="OrthoDB" id="9804721at2"/>
<dbReference type="PANTHER" id="PTHR46268">
    <property type="entry name" value="STRESS RESPONSE PROTEIN NHAX"/>
    <property type="match status" value="1"/>
</dbReference>
<dbReference type="InterPro" id="IPR006015">
    <property type="entry name" value="Universal_stress_UspA"/>
</dbReference>
<dbReference type="PRINTS" id="PR01438">
    <property type="entry name" value="UNVRSLSTRESS"/>
</dbReference>
<dbReference type="KEGG" id="din:Selin_0271"/>
<evidence type="ECO:0000259" key="2">
    <source>
        <dbReference type="Pfam" id="PF00582"/>
    </source>
</evidence>
<dbReference type="eggNOG" id="COG0589">
    <property type="taxonomic scope" value="Bacteria"/>
</dbReference>
<protein>
    <submittedName>
        <fullName evidence="3">UspA domain-containing protein</fullName>
    </submittedName>
</protein>
<feature type="domain" description="UspA" evidence="2">
    <location>
        <begin position="167"/>
        <end position="287"/>
    </location>
</feature>
<dbReference type="HOGENOM" id="CLU_049301_5_1_0"/>
<evidence type="ECO:0000313" key="4">
    <source>
        <dbReference type="Proteomes" id="UP000002572"/>
    </source>
</evidence>
<gene>
    <name evidence="3" type="ordered locus">Selin_0271</name>
</gene>
<dbReference type="RefSeq" id="WP_013504916.1">
    <property type="nucleotide sequence ID" value="NC_014836.1"/>
</dbReference>
<dbReference type="PANTHER" id="PTHR46268:SF15">
    <property type="entry name" value="UNIVERSAL STRESS PROTEIN HP_0031"/>
    <property type="match status" value="1"/>
</dbReference>
<dbReference type="CDD" id="cd00293">
    <property type="entry name" value="USP-like"/>
    <property type="match status" value="2"/>
</dbReference>
<dbReference type="SUPFAM" id="SSF52402">
    <property type="entry name" value="Adenine nucleotide alpha hydrolases-like"/>
    <property type="match status" value="2"/>
</dbReference>
<name>E6W6M7_DESIS</name>
<dbReference type="Gene3D" id="3.40.50.12370">
    <property type="match status" value="1"/>
</dbReference>
<organism evidence="3 4">
    <name type="scientific">Desulfurispirillum indicum (strain ATCC BAA-1389 / DSM 22839 / S5)</name>
    <dbReference type="NCBI Taxonomy" id="653733"/>
    <lineage>
        <taxon>Bacteria</taxon>
        <taxon>Pseudomonadati</taxon>
        <taxon>Chrysiogenota</taxon>
        <taxon>Chrysiogenia</taxon>
        <taxon>Chrysiogenales</taxon>
        <taxon>Chrysiogenaceae</taxon>
        <taxon>Desulfurispirillum</taxon>
    </lineage>
</organism>
<sequence length="287" mass="31484">MEDTDKVVLGCVDGSSLSDAVADYSGWIAARIQRPLTFLNTIERDNQEPRTDMTGNIGLGTRDDLLEALASEDNEASKLRIAAGKEALERARQRATVFGATAQILQRHGKLYENVVELHDAMRVLVLGLRGEDTQSAEDRVGSQVEVIIRSLNEPILLVTEDFVPPRSVLLAYDGSQKSRKALEMVATSPLFKTLPCHVVHVGTQESQSQELLSDAAKSLQQNGVNASFAALQGDDVVTALLNYQVEHDVDMIVMGAFSKNRLRTTLFGSFTATMISRTRKSLLLLR</sequence>
<dbReference type="InterPro" id="IPR006016">
    <property type="entry name" value="UspA"/>
</dbReference>
<dbReference type="STRING" id="653733.Selin_0271"/>
<feature type="domain" description="UspA" evidence="2">
    <location>
        <begin position="7"/>
        <end position="159"/>
    </location>
</feature>
<proteinExistence type="inferred from homology"/>
<reference evidence="3 4" key="1">
    <citation type="submission" date="2010-12" db="EMBL/GenBank/DDBJ databases">
        <title>Complete sequence of Desulfurispirillum indicum S5.</title>
        <authorList>
            <consortium name="US DOE Joint Genome Institute"/>
            <person name="Lucas S."/>
            <person name="Copeland A."/>
            <person name="Lapidus A."/>
            <person name="Cheng J.-F."/>
            <person name="Goodwin L."/>
            <person name="Pitluck S."/>
            <person name="Chertkov O."/>
            <person name="Held B."/>
            <person name="Detter J.C."/>
            <person name="Han C."/>
            <person name="Tapia R."/>
            <person name="Land M."/>
            <person name="Hauser L."/>
            <person name="Kyrpides N."/>
            <person name="Ivanova N."/>
            <person name="Mikhailova N."/>
            <person name="Haggblom M."/>
            <person name="Rauschenbach I."/>
            <person name="Bini E."/>
            <person name="Woyke T."/>
        </authorList>
    </citation>
    <scope>NUCLEOTIDE SEQUENCE [LARGE SCALE GENOMIC DNA]</scope>
    <source>
        <strain evidence="4">ATCC BAA-1389 / DSM 22839 / S5</strain>
    </source>
</reference>
<evidence type="ECO:0000256" key="1">
    <source>
        <dbReference type="ARBA" id="ARBA00008791"/>
    </source>
</evidence>
<dbReference type="InParanoid" id="E6W6M7"/>
<accession>E6W6M7</accession>